<evidence type="ECO:0000256" key="1">
    <source>
        <dbReference type="SAM" id="MobiDB-lite"/>
    </source>
</evidence>
<organism evidence="3 4">
    <name type="scientific">Adineta steineri</name>
    <dbReference type="NCBI Taxonomy" id="433720"/>
    <lineage>
        <taxon>Eukaryota</taxon>
        <taxon>Metazoa</taxon>
        <taxon>Spiralia</taxon>
        <taxon>Gnathifera</taxon>
        <taxon>Rotifera</taxon>
        <taxon>Eurotatoria</taxon>
        <taxon>Bdelloidea</taxon>
        <taxon>Adinetida</taxon>
        <taxon>Adinetidae</taxon>
        <taxon>Adineta</taxon>
    </lineage>
</organism>
<reference evidence="3" key="1">
    <citation type="submission" date="2021-02" db="EMBL/GenBank/DDBJ databases">
        <authorList>
            <person name="Nowell W R."/>
        </authorList>
    </citation>
    <scope>NUCLEOTIDE SEQUENCE</scope>
</reference>
<evidence type="ECO:0000313" key="4">
    <source>
        <dbReference type="Proteomes" id="UP000663881"/>
    </source>
</evidence>
<dbReference type="AlphaFoldDB" id="A0A820CYV4"/>
<feature type="region of interest" description="Disordered" evidence="1">
    <location>
        <begin position="39"/>
        <end position="58"/>
    </location>
</feature>
<keyword evidence="2" id="KW-0732">Signal</keyword>
<feature type="signal peptide" evidence="2">
    <location>
        <begin position="1"/>
        <end position="18"/>
    </location>
</feature>
<evidence type="ECO:0000256" key="2">
    <source>
        <dbReference type="SAM" id="SignalP"/>
    </source>
</evidence>
<proteinExistence type="predicted"/>
<dbReference type="EMBL" id="CAJOAY010010920">
    <property type="protein sequence ID" value="CAF4228959.1"/>
    <property type="molecule type" value="Genomic_DNA"/>
</dbReference>
<accession>A0A820CYV4</accession>
<gene>
    <name evidence="3" type="ORF">OKA104_LOCUS42451</name>
</gene>
<name>A0A820CYV4_9BILA</name>
<protein>
    <submittedName>
        <fullName evidence="3">Uncharacterized protein</fullName>
    </submittedName>
</protein>
<evidence type="ECO:0000313" key="3">
    <source>
        <dbReference type="EMBL" id="CAF4228959.1"/>
    </source>
</evidence>
<feature type="chain" id="PRO_5032821857" evidence="2">
    <location>
        <begin position="19"/>
        <end position="210"/>
    </location>
</feature>
<dbReference type="Proteomes" id="UP000663881">
    <property type="component" value="Unassembled WGS sequence"/>
</dbReference>
<feature type="non-terminal residue" evidence="3">
    <location>
        <position position="1"/>
    </location>
</feature>
<sequence length="210" mass="23939">NKAHVHFTKLVVILQLEALLSILRFQDALMKKLPKDTPEIDTKKKAEEEEEARKQQLKVPDDNKTIGRSVSTTGKVVKKNDVPVTPTLKIEADLEEFRIIIASKVTQLFDIQVQGVKADVSQAPEKTLINLILSDLRVFDPYEGARYRKIISQQGDDKELLRVDLCLFNYPDEYVKPLDIVDCDVKVQFAKANIVFLFKHIDAILVNKII</sequence>
<comment type="caution">
    <text evidence="3">The sequence shown here is derived from an EMBL/GenBank/DDBJ whole genome shotgun (WGS) entry which is preliminary data.</text>
</comment>